<feature type="domain" description="Tyrosine-protein phosphatase" evidence="4">
    <location>
        <begin position="398"/>
        <end position="669"/>
    </location>
</feature>
<dbReference type="InterPro" id="IPR003595">
    <property type="entry name" value="Tyr_Pase_cat"/>
</dbReference>
<dbReference type="Gene3D" id="3.40.250.10">
    <property type="entry name" value="Rhodanese-like domain"/>
    <property type="match status" value="1"/>
</dbReference>
<dbReference type="PANTHER" id="PTHR19134:SF561">
    <property type="entry name" value="PROTEIN TYROSINE PHOSPHATASE 36E, ISOFORM A"/>
    <property type="match status" value="1"/>
</dbReference>
<reference evidence="6 7" key="1">
    <citation type="journal article" date="2011" name="Proc. Natl. Acad. Sci. U.S.A.">
        <title>Comparative genomics of xylose-fermenting fungi for enhanced biofuel production.</title>
        <authorList>
            <person name="Wohlbach D.J."/>
            <person name="Kuo A."/>
            <person name="Sato T.K."/>
            <person name="Potts K.M."/>
            <person name="Salamov A.A."/>
            <person name="LaButti K.M."/>
            <person name="Sun H."/>
            <person name="Clum A."/>
            <person name="Pangilinan J.L."/>
            <person name="Lindquist E.A."/>
            <person name="Lucas S."/>
            <person name="Lapidus A."/>
            <person name="Jin M."/>
            <person name="Gunawan C."/>
            <person name="Balan V."/>
            <person name="Dale B.E."/>
            <person name="Jeffries T.W."/>
            <person name="Zinkel R."/>
            <person name="Barry K.W."/>
            <person name="Grigoriev I.V."/>
            <person name="Gasch A.P."/>
        </authorList>
    </citation>
    <scope>NUCLEOTIDE SEQUENCE [LARGE SCALE GENOMIC DNA]</scope>
    <source>
        <strain evidence="7">ATCC 10573 / BCRC 21748 / CBS 615 / JCM 9827 / NBRC 10315 / NRRL Y-1498 / VKM Y-70</strain>
    </source>
</reference>
<dbReference type="AlphaFoldDB" id="G3AZT5"/>
<dbReference type="InterPro" id="IPR001763">
    <property type="entry name" value="Rhodanese-like_dom"/>
</dbReference>
<gene>
    <name evidence="6" type="ORF">CANTEDRAFT_133544</name>
</gene>
<evidence type="ECO:0000259" key="4">
    <source>
        <dbReference type="PROSITE" id="PS50055"/>
    </source>
</evidence>
<dbReference type="PRINTS" id="PR00700">
    <property type="entry name" value="PRTYPHPHTASE"/>
</dbReference>
<dbReference type="SMART" id="SM00404">
    <property type="entry name" value="PTPc_motif"/>
    <property type="match status" value="1"/>
</dbReference>
<dbReference type="InterPro" id="IPR000387">
    <property type="entry name" value="Tyr_Pase_dom"/>
</dbReference>
<dbReference type="InterPro" id="IPR036873">
    <property type="entry name" value="Rhodanese-like_dom_sf"/>
</dbReference>
<evidence type="ECO:0000259" key="5">
    <source>
        <dbReference type="PROSITE" id="PS50056"/>
    </source>
</evidence>
<feature type="region of interest" description="Disordered" evidence="3">
    <location>
        <begin position="1"/>
        <end position="21"/>
    </location>
</feature>
<keyword evidence="7" id="KW-1185">Reference proteome</keyword>
<dbReference type="InterPro" id="IPR016130">
    <property type="entry name" value="Tyr_Pase_AS"/>
</dbReference>
<dbReference type="Gene3D" id="3.90.190.10">
    <property type="entry name" value="Protein tyrosine phosphatase superfamily"/>
    <property type="match status" value="1"/>
</dbReference>
<evidence type="ECO:0000256" key="1">
    <source>
        <dbReference type="ARBA" id="ARBA00009649"/>
    </source>
</evidence>
<dbReference type="InterPro" id="IPR050348">
    <property type="entry name" value="Protein-Tyr_Phosphatase"/>
</dbReference>
<protein>
    <recommendedName>
        <fullName evidence="2">protein-tyrosine-phosphatase</fullName>
        <ecNumber evidence="2">3.1.3.48</ecNumber>
    </recommendedName>
</protein>
<proteinExistence type="inferred from homology"/>
<dbReference type="Proteomes" id="UP000000707">
    <property type="component" value="Unassembled WGS sequence"/>
</dbReference>
<feature type="compositionally biased region" description="Low complexity" evidence="3">
    <location>
        <begin position="72"/>
        <end position="88"/>
    </location>
</feature>
<sequence>MSPPHTASSRGPRPINMNMDNLNIPTFTFGSVSPASSTSTTASSTISNPFSTTTDQAPGYISPSVSLNISTSMPKSPSMKSPISMKSPTHLHSPHDLPIQKAHAGELEQFVTSHKPVIIDIRSFNHYMNFKISGSVNVCIPSTLLKRSSYKLPNILSSFKLSQETQEKLLSGSTNVLFIDTNSNDMLSYPLYQTIQKFVAHNKDLHLWYLFGGIESINKNSSMVEVESPVASPNDYKGEDSGSFATCCAAGPPTSLSGFQLPSSTPSNQKFLSSLKKNVPKLDIKSIIESEDLKGYNYTFKVPSSSKNLKNLPLWFKTILLDDRGEVNSNSKILKHLNAKFNKIEKVEQIRLNLAITDTTSNKADLENHTSFCSASTPCPQCDDINYKIPKGVEYGFKNRYNNVWPYEHSRVRLDHSPHPGATEATEGNEASFFEGVSFDDYFNGNYINYSKISDNSYIATQNPLPSTFKDFWKLIWSKKTKLIICLNTQSSLQPSYFNTQILDNFSVKEVEVKEYGTFIMKVIEVTKTLADHSAEMLTVHHLEFINWPDFGVPDIDTLIGFINFKNKLIETQNLGNGCLVHCSAGCGRTGCFIAIDSIIHLLKNYDGDSSQYPSATNYSNKENDSIKFDPFGDVDLVYKSIQFQRTQRISMCQNFDQFIVCYESVLKYLLDFVL</sequence>
<evidence type="ECO:0000313" key="7">
    <source>
        <dbReference type="Proteomes" id="UP000000707"/>
    </source>
</evidence>
<dbReference type="PROSITE" id="PS50055">
    <property type="entry name" value="TYR_PHOSPHATASE_PTP"/>
    <property type="match status" value="1"/>
</dbReference>
<dbReference type="OrthoDB" id="6058203at2759"/>
<evidence type="ECO:0000313" key="6">
    <source>
        <dbReference type="EMBL" id="EGV65237.1"/>
    </source>
</evidence>
<dbReference type="STRING" id="590646.G3AZT5"/>
<dbReference type="SUPFAM" id="SSF52821">
    <property type="entry name" value="Rhodanese/Cell cycle control phosphatase"/>
    <property type="match status" value="1"/>
</dbReference>
<dbReference type="EMBL" id="GL996514">
    <property type="protein sequence ID" value="EGV65237.1"/>
    <property type="molecule type" value="Genomic_DNA"/>
</dbReference>
<dbReference type="PANTHER" id="PTHR19134">
    <property type="entry name" value="RECEPTOR-TYPE TYROSINE-PROTEIN PHOSPHATASE"/>
    <property type="match status" value="1"/>
</dbReference>
<name>G3AZT5_CANTC</name>
<dbReference type="GO" id="GO:0004725">
    <property type="term" value="F:protein tyrosine phosphatase activity"/>
    <property type="evidence" value="ECO:0007669"/>
    <property type="project" value="UniProtKB-EC"/>
</dbReference>
<dbReference type="InterPro" id="IPR000242">
    <property type="entry name" value="PTP_cat"/>
</dbReference>
<dbReference type="PROSITE" id="PS00383">
    <property type="entry name" value="TYR_PHOSPHATASE_1"/>
    <property type="match status" value="1"/>
</dbReference>
<dbReference type="EC" id="3.1.3.48" evidence="2"/>
<dbReference type="Pfam" id="PF00581">
    <property type="entry name" value="Rhodanese"/>
    <property type="match status" value="1"/>
</dbReference>
<dbReference type="SUPFAM" id="SSF52799">
    <property type="entry name" value="(Phosphotyrosine protein) phosphatases II"/>
    <property type="match status" value="1"/>
</dbReference>
<dbReference type="HOGENOM" id="CLU_001645_11_1_1"/>
<accession>G3AZT5</accession>
<organism evidence="7">
    <name type="scientific">Candida tenuis (strain ATCC 10573 / BCRC 21748 / CBS 615 / JCM 9827 / NBRC 10315 / NRRL Y-1498 / VKM Y-70)</name>
    <name type="common">Yeast</name>
    <name type="synonym">Yamadazyma tenuis</name>
    <dbReference type="NCBI Taxonomy" id="590646"/>
    <lineage>
        <taxon>Eukaryota</taxon>
        <taxon>Fungi</taxon>
        <taxon>Dikarya</taxon>
        <taxon>Ascomycota</taxon>
        <taxon>Saccharomycotina</taxon>
        <taxon>Pichiomycetes</taxon>
        <taxon>Debaryomycetaceae</taxon>
        <taxon>Yamadazyma</taxon>
    </lineage>
</organism>
<comment type="similarity">
    <text evidence="1">Belongs to the protein-tyrosine phosphatase family. Non-receptor class subfamily.</text>
</comment>
<feature type="region of interest" description="Disordered" evidence="3">
    <location>
        <begin position="72"/>
        <end position="93"/>
    </location>
</feature>
<feature type="region of interest" description="Disordered" evidence="3">
    <location>
        <begin position="33"/>
        <end position="57"/>
    </location>
</feature>
<dbReference type="Pfam" id="PF00102">
    <property type="entry name" value="Y_phosphatase"/>
    <property type="match status" value="1"/>
</dbReference>
<dbReference type="GeneID" id="18249719"/>
<feature type="domain" description="Tyrosine specific protein phosphatases" evidence="5">
    <location>
        <begin position="560"/>
        <end position="660"/>
    </location>
</feature>
<dbReference type="PROSITE" id="PS50056">
    <property type="entry name" value="TYR_PHOSPHATASE_2"/>
    <property type="match status" value="1"/>
</dbReference>
<dbReference type="KEGG" id="cten:18249719"/>
<dbReference type="eggNOG" id="KOG0789">
    <property type="taxonomic scope" value="Eukaryota"/>
</dbReference>
<feature type="compositionally biased region" description="Low complexity" evidence="3">
    <location>
        <begin position="33"/>
        <end position="47"/>
    </location>
</feature>
<evidence type="ECO:0000256" key="3">
    <source>
        <dbReference type="SAM" id="MobiDB-lite"/>
    </source>
</evidence>
<evidence type="ECO:0000256" key="2">
    <source>
        <dbReference type="ARBA" id="ARBA00013064"/>
    </source>
</evidence>
<dbReference type="InterPro" id="IPR029021">
    <property type="entry name" value="Prot-tyrosine_phosphatase-like"/>
</dbReference>
<dbReference type="SMART" id="SM00194">
    <property type="entry name" value="PTPc"/>
    <property type="match status" value="1"/>
</dbReference>